<comment type="similarity">
    <text evidence="2 8">Belongs to the MIP/aquaporin (TC 1.A.8) family.</text>
</comment>
<dbReference type="Proteomes" id="UP000268014">
    <property type="component" value="Unassembled WGS sequence"/>
</dbReference>
<dbReference type="InterPro" id="IPR000425">
    <property type="entry name" value="MIP"/>
</dbReference>
<protein>
    <submittedName>
        <fullName evidence="13">Aquaporin</fullName>
    </submittedName>
</protein>
<dbReference type="OrthoDB" id="3222at2759"/>
<evidence type="ECO:0000256" key="8">
    <source>
        <dbReference type="RuleBase" id="RU000477"/>
    </source>
</evidence>
<evidence type="ECO:0000256" key="2">
    <source>
        <dbReference type="ARBA" id="ARBA00006175"/>
    </source>
</evidence>
<evidence type="ECO:0000256" key="1">
    <source>
        <dbReference type="ARBA" id="ARBA00004141"/>
    </source>
</evidence>
<dbReference type="EMBL" id="UZAF01016115">
    <property type="protein sequence ID" value="VDO20797.1"/>
    <property type="molecule type" value="Genomic_DNA"/>
</dbReference>
<evidence type="ECO:0000313" key="12">
    <source>
        <dbReference type="Proteomes" id="UP000268014"/>
    </source>
</evidence>
<dbReference type="InterPro" id="IPR050363">
    <property type="entry name" value="MIP/Aquaporin"/>
</dbReference>
<evidence type="ECO:0000256" key="3">
    <source>
        <dbReference type="ARBA" id="ARBA00022448"/>
    </source>
</evidence>
<feature type="transmembrane region" description="Helical" evidence="10">
    <location>
        <begin position="38"/>
        <end position="56"/>
    </location>
</feature>
<dbReference type="Gene3D" id="1.20.1080.10">
    <property type="entry name" value="Glycerol uptake facilitator protein"/>
    <property type="match status" value="1"/>
</dbReference>
<gene>
    <name evidence="11" type="ORF">HPLM_LOCUS3382</name>
</gene>
<comment type="function">
    <text evidence="7">Aquaglyceroporin that may modulate the water content and osmolytes during anhydrobiosis.</text>
</comment>
<dbReference type="PANTHER" id="PTHR43829">
    <property type="entry name" value="AQUAPORIN OR AQUAGLYCEROPORIN RELATED"/>
    <property type="match status" value="1"/>
</dbReference>
<proteinExistence type="inferred from homology"/>
<evidence type="ECO:0000313" key="13">
    <source>
        <dbReference type="WBParaSite" id="HPLM_0000339001-mRNA-1"/>
    </source>
</evidence>
<dbReference type="PRINTS" id="PR00783">
    <property type="entry name" value="MINTRINSICP"/>
</dbReference>
<name>A0A0N4W190_HAEPC</name>
<evidence type="ECO:0000256" key="9">
    <source>
        <dbReference type="SAM" id="MobiDB-lite"/>
    </source>
</evidence>
<dbReference type="GO" id="GO:0015250">
    <property type="term" value="F:water channel activity"/>
    <property type="evidence" value="ECO:0007669"/>
    <property type="project" value="TreeGrafter"/>
</dbReference>
<reference evidence="11 12" key="2">
    <citation type="submission" date="2018-11" db="EMBL/GenBank/DDBJ databases">
        <authorList>
            <consortium name="Pathogen Informatics"/>
        </authorList>
    </citation>
    <scope>NUCLEOTIDE SEQUENCE [LARGE SCALE GENOMIC DNA]</scope>
    <source>
        <strain evidence="11 12">MHpl1</strain>
    </source>
</reference>
<evidence type="ECO:0000313" key="11">
    <source>
        <dbReference type="EMBL" id="VDO20797.1"/>
    </source>
</evidence>
<keyword evidence="4 8" id="KW-0812">Transmembrane</keyword>
<evidence type="ECO:0000256" key="5">
    <source>
        <dbReference type="ARBA" id="ARBA00022989"/>
    </source>
</evidence>
<dbReference type="STRING" id="6290.A0A0N4W190"/>
<reference evidence="13" key="1">
    <citation type="submission" date="2017-02" db="UniProtKB">
        <authorList>
            <consortium name="WormBaseParasite"/>
        </authorList>
    </citation>
    <scope>IDENTIFICATION</scope>
</reference>
<dbReference type="Pfam" id="PF00230">
    <property type="entry name" value="MIP"/>
    <property type="match status" value="1"/>
</dbReference>
<keyword evidence="12" id="KW-1185">Reference proteome</keyword>
<feature type="compositionally biased region" description="Basic and acidic residues" evidence="9">
    <location>
        <begin position="171"/>
        <end position="182"/>
    </location>
</feature>
<evidence type="ECO:0000256" key="7">
    <source>
        <dbReference type="ARBA" id="ARBA00045280"/>
    </source>
</evidence>
<dbReference type="OMA" id="CMAPLNT"/>
<feature type="transmembrane region" description="Helical" evidence="10">
    <location>
        <begin position="68"/>
        <end position="88"/>
    </location>
</feature>
<dbReference type="GO" id="GO:0016323">
    <property type="term" value="C:basolateral plasma membrane"/>
    <property type="evidence" value="ECO:0007669"/>
    <property type="project" value="TreeGrafter"/>
</dbReference>
<feature type="region of interest" description="Disordered" evidence="9">
    <location>
        <begin position="156"/>
        <end position="182"/>
    </location>
</feature>
<dbReference type="GO" id="GO:0015254">
    <property type="term" value="F:glycerol channel activity"/>
    <property type="evidence" value="ECO:0007669"/>
    <property type="project" value="TreeGrafter"/>
</dbReference>
<comment type="subcellular location">
    <subcellularLocation>
        <location evidence="1">Membrane</location>
        <topology evidence="1">Multi-pass membrane protein</topology>
    </subcellularLocation>
</comment>
<keyword evidence="3 8" id="KW-0813">Transport</keyword>
<keyword evidence="5 10" id="KW-1133">Transmembrane helix</keyword>
<organism evidence="13">
    <name type="scientific">Haemonchus placei</name>
    <name type="common">Barber's pole worm</name>
    <dbReference type="NCBI Taxonomy" id="6290"/>
    <lineage>
        <taxon>Eukaryota</taxon>
        <taxon>Metazoa</taxon>
        <taxon>Ecdysozoa</taxon>
        <taxon>Nematoda</taxon>
        <taxon>Chromadorea</taxon>
        <taxon>Rhabditida</taxon>
        <taxon>Rhabditina</taxon>
        <taxon>Rhabditomorpha</taxon>
        <taxon>Strongyloidea</taxon>
        <taxon>Trichostrongylidae</taxon>
        <taxon>Haemonchus</taxon>
    </lineage>
</organism>
<dbReference type="AlphaFoldDB" id="A0A0N4W190"/>
<keyword evidence="6 10" id="KW-0472">Membrane</keyword>
<dbReference type="PANTHER" id="PTHR43829:SF5">
    <property type="entry name" value="AQUAPORIN-9"/>
    <property type="match status" value="1"/>
</dbReference>
<accession>A0A0N4W190</accession>
<evidence type="ECO:0000256" key="4">
    <source>
        <dbReference type="ARBA" id="ARBA00022692"/>
    </source>
</evidence>
<evidence type="ECO:0000256" key="10">
    <source>
        <dbReference type="SAM" id="Phobius"/>
    </source>
</evidence>
<dbReference type="WBParaSite" id="HPLM_0000339001-mRNA-1">
    <property type="protein sequence ID" value="HPLM_0000339001-mRNA-1"/>
    <property type="gene ID" value="HPLM_0000339001"/>
</dbReference>
<feature type="transmembrane region" description="Helical" evidence="10">
    <location>
        <begin position="116"/>
        <end position="136"/>
    </location>
</feature>
<sequence length="182" mass="20405">MDQFVYFDGNDHRIIGPKGTARCFCSFPDPHISNITCFVDQVLGTGLLVFFVCVVIDKRNKIPDAAHPWLFGFVLVMIGTCCGMNLGYPINPARDLGPRIFAHFIYGPEVWTFHDYYFWIPIIAPLFGGVFAGWLYHVCVGAHIPDPPEFKAIRKRRKPKPALTLSAADDTVSKETGVEAKK</sequence>
<evidence type="ECO:0000256" key="6">
    <source>
        <dbReference type="ARBA" id="ARBA00023136"/>
    </source>
</evidence>
<dbReference type="InterPro" id="IPR023271">
    <property type="entry name" value="Aquaporin-like"/>
</dbReference>
<dbReference type="SUPFAM" id="SSF81338">
    <property type="entry name" value="Aquaporin-like"/>
    <property type="match status" value="1"/>
</dbReference>